<evidence type="ECO:0000256" key="4">
    <source>
        <dbReference type="ARBA" id="ARBA00023128"/>
    </source>
</evidence>
<protein>
    <recommendedName>
        <fullName evidence="6">Small ribosomal subunit protein uS10m</fullName>
    </recommendedName>
    <alternativeName>
        <fullName evidence="7">28S ribosomal protein S10, mitochondrial</fullName>
    </alternativeName>
</protein>
<keyword evidence="5" id="KW-0687">Ribonucleoprotein</keyword>
<dbReference type="PANTHER" id="PTHR13334:SF4">
    <property type="entry name" value="SMALL RIBOSOMAL SUBUNIT PROTEIN US10M"/>
    <property type="match status" value="1"/>
</dbReference>
<evidence type="ECO:0000259" key="8">
    <source>
        <dbReference type="SMART" id="SM01403"/>
    </source>
</evidence>
<dbReference type="Gene3D" id="3.30.70.600">
    <property type="entry name" value="Ribosomal protein S10 domain"/>
    <property type="match status" value="1"/>
</dbReference>
<dbReference type="InterPro" id="IPR027486">
    <property type="entry name" value="Ribosomal_uS10_dom"/>
</dbReference>
<organism evidence="9 10">
    <name type="scientific">Clytia hemisphaerica</name>
    <dbReference type="NCBI Taxonomy" id="252671"/>
    <lineage>
        <taxon>Eukaryota</taxon>
        <taxon>Metazoa</taxon>
        <taxon>Cnidaria</taxon>
        <taxon>Hydrozoa</taxon>
        <taxon>Hydroidolina</taxon>
        <taxon>Leptothecata</taxon>
        <taxon>Obeliida</taxon>
        <taxon>Clytiidae</taxon>
        <taxon>Clytia</taxon>
    </lineage>
</organism>
<evidence type="ECO:0000256" key="5">
    <source>
        <dbReference type="ARBA" id="ARBA00023274"/>
    </source>
</evidence>
<dbReference type="GO" id="GO:0003735">
    <property type="term" value="F:structural constituent of ribosome"/>
    <property type="evidence" value="ECO:0007669"/>
    <property type="project" value="InterPro"/>
</dbReference>
<dbReference type="GO" id="GO:0006412">
    <property type="term" value="P:translation"/>
    <property type="evidence" value="ECO:0007669"/>
    <property type="project" value="InterPro"/>
</dbReference>
<dbReference type="Proteomes" id="UP000594262">
    <property type="component" value="Unplaced"/>
</dbReference>
<dbReference type="GO" id="GO:0005763">
    <property type="term" value="C:mitochondrial small ribosomal subunit"/>
    <property type="evidence" value="ECO:0007669"/>
    <property type="project" value="InterPro"/>
</dbReference>
<keyword evidence="10" id="KW-1185">Reference proteome</keyword>
<evidence type="ECO:0000256" key="6">
    <source>
        <dbReference type="ARBA" id="ARBA00035261"/>
    </source>
</evidence>
<evidence type="ECO:0000313" key="9">
    <source>
        <dbReference type="EnsemblMetazoa" id="CLYHEMP009989.2"/>
    </source>
</evidence>
<evidence type="ECO:0000256" key="2">
    <source>
        <dbReference type="ARBA" id="ARBA00007102"/>
    </source>
</evidence>
<dbReference type="HAMAP" id="MF_00508">
    <property type="entry name" value="Ribosomal_uS10"/>
    <property type="match status" value="1"/>
</dbReference>
<dbReference type="EnsemblMetazoa" id="CLYHEMT009989.2">
    <property type="protein sequence ID" value="CLYHEMP009989.2"/>
    <property type="gene ID" value="CLYHEMG009989"/>
</dbReference>
<dbReference type="InterPro" id="IPR001848">
    <property type="entry name" value="Ribosomal_uS10"/>
</dbReference>
<reference evidence="9" key="1">
    <citation type="submission" date="2021-01" db="UniProtKB">
        <authorList>
            <consortium name="EnsemblMetazoa"/>
        </authorList>
    </citation>
    <scope>IDENTIFICATION</scope>
</reference>
<sequence length="169" mass="19226">MQAARLVVGSSLRGVIASPLLSTQRNFSNTEHATRSPEDRYEDVAQLFSDVKLKVRGSDEAVLDSYTQFVQRAATTLNLDISGKIVIPMHIEKRTLLKSPHVYKTHRYQYELRTHARMLQLRQMTGNTADIFFEYIQRNLPEGVSMSVEATELESMPDYLTRAAMENSS</sequence>
<dbReference type="InterPro" id="IPR040055">
    <property type="entry name" value="Ribosomal_uS10m"/>
</dbReference>
<name>A0A7M5VFR6_9CNID</name>
<dbReference type="InterPro" id="IPR036838">
    <property type="entry name" value="Ribosomal_uS10_dom_sf"/>
</dbReference>
<dbReference type="SMART" id="SM01403">
    <property type="entry name" value="Ribosomal_S10"/>
    <property type="match status" value="1"/>
</dbReference>
<dbReference type="PANTHER" id="PTHR13334">
    <property type="entry name" value="MITOCHONDRIAL 28S RIBOSOMAL PROTEIN S10"/>
    <property type="match status" value="1"/>
</dbReference>
<comment type="subcellular location">
    <subcellularLocation>
        <location evidence="1">Mitochondrion</location>
    </subcellularLocation>
</comment>
<accession>A0A7M5VFR6</accession>
<evidence type="ECO:0000256" key="1">
    <source>
        <dbReference type="ARBA" id="ARBA00004173"/>
    </source>
</evidence>
<dbReference type="SUPFAM" id="SSF54999">
    <property type="entry name" value="Ribosomal protein S10"/>
    <property type="match status" value="1"/>
</dbReference>
<evidence type="ECO:0000256" key="7">
    <source>
        <dbReference type="ARBA" id="ARBA00035544"/>
    </source>
</evidence>
<evidence type="ECO:0000313" key="10">
    <source>
        <dbReference type="Proteomes" id="UP000594262"/>
    </source>
</evidence>
<dbReference type="AlphaFoldDB" id="A0A7M5VFR6"/>
<dbReference type="OrthoDB" id="366214at2759"/>
<keyword evidence="3" id="KW-0689">Ribosomal protein</keyword>
<keyword evidence="4" id="KW-0496">Mitochondrion</keyword>
<evidence type="ECO:0000256" key="3">
    <source>
        <dbReference type="ARBA" id="ARBA00022980"/>
    </source>
</evidence>
<proteinExistence type="inferred from homology"/>
<dbReference type="Pfam" id="PF00338">
    <property type="entry name" value="Ribosomal_S10"/>
    <property type="match status" value="1"/>
</dbReference>
<comment type="similarity">
    <text evidence="2">Belongs to the universal ribosomal protein uS10 family.</text>
</comment>
<feature type="domain" description="Small ribosomal subunit protein uS10" evidence="8">
    <location>
        <begin position="52"/>
        <end position="149"/>
    </location>
</feature>